<keyword evidence="3" id="KW-1003">Cell membrane</keyword>
<dbReference type="CDD" id="cd06261">
    <property type="entry name" value="TM_PBP2"/>
    <property type="match status" value="1"/>
</dbReference>
<dbReference type="OrthoDB" id="9785836at2"/>
<dbReference type="GO" id="GO:0055085">
    <property type="term" value="P:transmembrane transport"/>
    <property type="evidence" value="ECO:0007669"/>
    <property type="project" value="InterPro"/>
</dbReference>
<dbReference type="PANTHER" id="PTHR43357:SF4">
    <property type="entry name" value="INNER MEMBRANE ABC TRANSPORTER PERMEASE PROTEIN YDCV"/>
    <property type="match status" value="1"/>
</dbReference>
<keyword evidence="4" id="KW-0997">Cell inner membrane</keyword>
<dbReference type="HOGENOM" id="CLU_016047_18_4_9"/>
<evidence type="ECO:0000256" key="8">
    <source>
        <dbReference type="RuleBase" id="RU363032"/>
    </source>
</evidence>
<feature type="transmembrane region" description="Helical" evidence="8">
    <location>
        <begin position="7"/>
        <end position="29"/>
    </location>
</feature>
<sequence length="286" mass="31744">MRKKSVPYVLLIPQMLLTIIFFIGLVTGITQSLGVIPAFGLTEPTLKYYKEIFTRPEILNSVKYSLRIALISSAGATIIGVFFCAVFVMRGKASKGMMRIIQLPIVVPHVVVALFIINVFASNGVLARIAYALGWIQDQQQFPALLYQSNGIGVVLAYLWKEIPFIIYFVIVLMENINGRLGEAAVNLGAGAWTAFWKVTLPLCRKNICSGFLIIFVFALGAYELPLLLGATVPKALPILAYQQYVHPDLRNRPYAMAVNGMIILISLISALVYFHLMLKKEGERS</sequence>
<accession>B0NIW2</accession>
<dbReference type="PROSITE" id="PS50928">
    <property type="entry name" value="ABC_TM1"/>
    <property type="match status" value="1"/>
</dbReference>
<evidence type="ECO:0000313" key="10">
    <source>
        <dbReference type="Proteomes" id="UP000289664"/>
    </source>
</evidence>
<feature type="transmembrane region" description="Helical" evidence="8">
    <location>
        <begin position="68"/>
        <end position="89"/>
    </location>
</feature>
<feature type="transmembrane region" description="Helical" evidence="8">
    <location>
        <begin position="151"/>
        <end position="173"/>
    </location>
</feature>
<evidence type="ECO:0000256" key="2">
    <source>
        <dbReference type="ARBA" id="ARBA00022448"/>
    </source>
</evidence>
<evidence type="ECO:0000256" key="1">
    <source>
        <dbReference type="ARBA" id="ARBA00004429"/>
    </source>
</evidence>
<protein>
    <submittedName>
        <fullName evidence="9">Putrescine transport system permease protein PotH</fullName>
    </submittedName>
</protein>
<keyword evidence="5 8" id="KW-0812">Transmembrane</keyword>
<dbReference type="Pfam" id="PF00528">
    <property type="entry name" value="BPD_transp_1"/>
    <property type="match status" value="1"/>
</dbReference>
<evidence type="ECO:0000256" key="7">
    <source>
        <dbReference type="ARBA" id="ARBA00023136"/>
    </source>
</evidence>
<evidence type="ECO:0000313" key="9">
    <source>
        <dbReference type="EMBL" id="QBF74489.1"/>
    </source>
</evidence>
<dbReference type="KEGG" id="csci:HDCHBGLK_01891"/>
<comment type="subcellular location">
    <subcellularLocation>
        <location evidence="1">Cell inner membrane</location>
        <topology evidence="1">Multi-pass membrane protein</topology>
    </subcellularLocation>
    <subcellularLocation>
        <location evidence="8">Cell membrane</location>
        <topology evidence="8">Multi-pass membrane protein</topology>
    </subcellularLocation>
</comment>
<dbReference type="GO" id="GO:0005886">
    <property type="term" value="C:plasma membrane"/>
    <property type="evidence" value="ECO:0007669"/>
    <property type="project" value="UniProtKB-SubCell"/>
</dbReference>
<dbReference type="SUPFAM" id="SSF161098">
    <property type="entry name" value="MetI-like"/>
    <property type="match status" value="1"/>
</dbReference>
<evidence type="ECO:0000256" key="5">
    <source>
        <dbReference type="ARBA" id="ARBA00022692"/>
    </source>
</evidence>
<evidence type="ECO:0000256" key="4">
    <source>
        <dbReference type="ARBA" id="ARBA00022519"/>
    </source>
</evidence>
<feature type="transmembrane region" description="Helical" evidence="8">
    <location>
        <begin position="255"/>
        <end position="277"/>
    </location>
</feature>
<dbReference type="InterPro" id="IPR035906">
    <property type="entry name" value="MetI-like_sf"/>
</dbReference>
<keyword evidence="2 8" id="KW-0813">Transport</keyword>
<dbReference type="PANTHER" id="PTHR43357">
    <property type="entry name" value="INNER MEMBRANE ABC TRANSPORTER PERMEASE PROTEIN YDCV"/>
    <property type="match status" value="1"/>
</dbReference>
<dbReference type="RefSeq" id="WP_004608105.1">
    <property type="nucleotide sequence ID" value="NZ_CP036170.1"/>
</dbReference>
<dbReference type="EMBL" id="CP036170">
    <property type="protein sequence ID" value="QBF74489.1"/>
    <property type="molecule type" value="Genomic_DNA"/>
</dbReference>
<comment type="similarity">
    <text evidence="8">Belongs to the binding-protein-dependent transport system permease family.</text>
</comment>
<keyword evidence="10" id="KW-1185">Reference proteome</keyword>
<dbReference type="Proteomes" id="UP000289664">
    <property type="component" value="Chromosome"/>
</dbReference>
<keyword evidence="6 8" id="KW-1133">Transmembrane helix</keyword>
<dbReference type="STRING" id="411468.CLOSCI_03441"/>
<dbReference type="Gene3D" id="1.10.3720.10">
    <property type="entry name" value="MetI-like"/>
    <property type="match status" value="1"/>
</dbReference>
<organism evidence="9 10">
    <name type="scientific">Clostridium scindens (strain ATCC 35704 / DSM 5676 / VPI 13733 / 19)</name>
    <dbReference type="NCBI Taxonomy" id="411468"/>
    <lineage>
        <taxon>Bacteria</taxon>
        <taxon>Bacillati</taxon>
        <taxon>Bacillota</taxon>
        <taxon>Clostridia</taxon>
        <taxon>Lachnospirales</taxon>
        <taxon>Lachnospiraceae</taxon>
    </lineage>
</organism>
<evidence type="ECO:0000256" key="6">
    <source>
        <dbReference type="ARBA" id="ARBA00022989"/>
    </source>
</evidence>
<name>B0NIW2_CLOS5</name>
<dbReference type="GeneID" id="62696098"/>
<dbReference type="InterPro" id="IPR000515">
    <property type="entry name" value="MetI-like"/>
</dbReference>
<keyword evidence="7 8" id="KW-0472">Membrane</keyword>
<proteinExistence type="inferred from homology"/>
<feature type="transmembrane region" description="Helical" evidence="8">
    <location>
        <begin position="208"/>
        <end position="229"/>
    </location>
</feature>
<dbReference type="eggNOG" id="COG1176">
    <property type="taxonomic scope" value="Bacteria"/>
</dbReference>
<gene>
    <name evidence="9" type="primary">potH</name>
    <name evidence="9" type="ORF">HDCHBGLK_01891</name>
</gene>
<feature type="transmembrane region" description="Helical" evidence="8">
    <location>
        <begin position="110"/>
        <end position="131"/>
    </location>
</feature>
<evidence type="ECO:0000256" key="3">
    <source>
        <dbReference type="ARBA" id="ARBA00022475"/>
    </source>
</evidence>
<reference evidence="9 10" key="1">
    <citation type="journal article" date="2019" name="Appl. Environ. Microbiol.">
        <title>Clostridium scindens ATCC 35704: integration of nutritional requirements, the complete genome sequence, and global transcriptional responses to bile acids.</title>
        <authorList>
            <person name="Devendran S."/>
            <person name="Shrestha R."/>
            <person name="Alves J.M.P."/>
            <person name="Wolf P.G."/>
            <person name="Ly L."/>
            <person name="Hernandez A.G."/>
            <person name="Mendez-Garcia C."/>
            <person name="Inboden A."/>
            <person name="Wiley J."/>
            <person name="Paul O."/>
            <person name="Allen A."/>
            <person name="Springer E."/>
            <person name="Wright C.L."/>
            <person name="Fields C.J."/>
            <person name="Daniel S.L."/>
            <person name="Ridlon J.M."/>
        </authorList>
    </citation>
    <scope>NUCLEOTIDE SEQUENCE [LARGE SCALE GENOMIC DNA]</scope>
    <source>
        <strain evidence="9 10">ATCC 35704</strain>
    </source>
</reference>
<dbReference type="AlphaFoldDB" id="B0NIW2"/>